<dbReference type="SUPFAM" id="SSF52047">
    <property type="entry name" value="RNI-like"/>
    <property type="match status" value="1"/>
</dbReference>
<keyword evidence="2" id="KW-1185">Reference proteome</keyword>
<gene>
    <name evidence="1" type="ORF">BN980_GECA01s06071g</name>
</gene>
<organism evidence="1 2">
    <name type="scientific">Geotrichum candidum</name>
    <name type="common">Oospora lactis</name>
    <name type="synonym">Dipodascus geotrichum</name>
    <dbReference type="NCBI Taxonomy" id="1173061"/>
    <lineage>
        <taxon>Eukaryota</taxon>
        <taxon>Fungi</taxon>
        <taxon>Dikarya</taxon>
        <taxon>Ascomycota</taxon>
        <taxon>Saccharomycotina</taxon>
        <taxon>Dipodascomycetes</taxon>
        <taxon>Dipodascales</taxon>
        <taxon>Dipodascaceae</taxon>
        <taxon>Geotrichum</taxon>
    </lineage>
</organism>
<dbReference type="Proteomes" id="UP000242525">
    <property type="component" value="Unassembled WGS sequence"/>
</dbReference>
<name>A0A0J9X2U4_GEOCN</name>
<dbReference type="EMBL" id="CCBN010000001">
    <property type="protein sequence ID" value="CDO51429.1"/>
    <property type="molecule type" value="Genomic_DNA"/>
</dbReference>
<reference evidence="1" key="1">
    <citation type="submission" date="2014-03" db="EMBL/GenBank/DDBJ databases">
        <authorList>
            <person name="Casaregola S."/>
        </authorList>
    </citation>
    <scope>NUCLEOTIDE SEQUENCE [LARGE SCALE GENOMIC DNA]</scope>
    <source>
        <strain evidence="1">CLIB 918</strain>
    </source>
</reference>
<evidence type="ECO:0000313" key="2">
    <source>
        <dbReference type="Proteomes" id="UP000242525"/>
    </source>
</evidence>
<evidence type="ECO:0000313" key="1">
    <source>
        <dbReference type="EMBL" id="CDO51429.1"/>
    </source>
</evidence>
<sequence>MTFANLSYLPFDIFVLIAEKLHCSVLNGSDYFSLEEFTVVPIQSKVKLNPHGLLKLRLVCRSLKFFVDSFLYKSISIEPNDAYSLGDQSLLDPTSTFSQAFRINNNGIYSRNGRTKYNAITSLLNNRFVDRFEEIDKKFRYTVIYKSESFTPHLSASIFQHVVNLFIQYSVDKSIKEAVVSPPLDHLVPQNFPMLREVFLFLCAHNVPENDTRTLANFFRYHSGSVVGKVRVKCQVSMKLIARVSRFPIYLLSDFEVASMVESLYIQDSTGTPIDYEAISQSLINLKKLSIICTGNNSDYRDAIENHSTIQRLDGLEELTIYSSHYPHNPVTSLSFLPNNLTRLSIHIGAFIVATLKRNDNCKFSQPLKTVQQLQLYAMKNNDTFQRLLGEICCDVTPEYLDLEMSRLNSIEMSLFRNAQILDVLVLQRLLQVNNSTVKHLHVAVDDGEVLDKIFYQIHSITDLFLEIHTDFFELSDLFFIAPGLHQVKRIFVHSKPSVMGLELNQISTIFYLLLKKGYMPNLEIFSGFSPFLKFSDPVSIFEFSTVTFGTNIQRFLERRFDKSTIPNVFDLFKPVILNCNFSPVAERDVDSHSVGSFIHGQFSLDVKLLRSMRIKPEAEWRFLPDALDSDEE</sequence>
<comment type="caution">
    <text evidence="1">The sequence shown here is derived from an EMBL/GenBank/DDBJ whole genome shotgun (WGS) entry which is preliminary data.</text>
</comment>
<accession>A0A0J9X2U4</accession>
<proteinExistence type="predicted"/>
<protein>
    <submittedName>
        <fullName evidence="1">Uncharacterized protein</fullName>
    </submittedName>
</protein>
<dbReference type="AlphaFoldDB" id="A0A0J9X2U4"/>